<comment type="caution">
    <text evidence="1">The sequence shown here is derived from an EMBL/GenBank/DDBJ whole genome shotgun (WGS) entry which is preliminary data.</text>
</comment>
<evidence type="ECO:0000313" key="2">
    <source>
        <dbReference type="Proteomes" id="UP000526786"/>
    </source>
</evidence>
<feature type="non-terminal residue" evidence="1">
    <location>
        <position position="67"/>
    </location>
</feature>
<sequence length="67" mass="7853">MEMASFGNKRSYDDFKKQIPIAVQPLFDSIRTYCFSLGENVVEDIRMHRIVFGKSMSFRWFADVAPQ</sequence>
<accession>A0AC60W2G2</accession>
<dbReference type="Proteomes" id="UP000526786">
    <property type="component" value="Unassembled WGS sequence"/>
</dbReference>
<evidence type="ECO:0000313" key="1">
    <source>
        <dbReference type="EMBL" id="MBA4453812.1"/>
    </source>
</evidence>
<reference evidence="1 2" key="1">
    <citation type="journal article" date="2020" name="Appl. Environ. Microbiol.">
        <title>Genomic Characteristics of a Novel Species of Ammonia-Oxidizing Archaea from the Jiulong River Estuary.</title>
        <authorList>
            <person name="Zou D."/>
            <person name="Wan R."/>
            <person name="Han L."/>
            <person name="Xu M.N."/>
            <person name="Liu Y."/>
            <person name="Liu H."/>
            <person name="Kao S.J."/>
            <person name="Li M."/>
        </authorList>
    </citation>
    <scope>NUCLEOTIDE SEQUENCE [LARGE SCALE GENOMIC DNA]</scope>
    <source>
        <strain evidence="1">W2bin3</strain>
    </source>
</reference>
<organism evidence="1 2">
    <name type="scientific">Candidatus Nitrosomaritimum aestuariumsis</name>
    <dbReference type="NCBI Taxonomy" id="3342354"/>
    <lineage>
        <taxon>Archaea</taxon>
        <taxon>Nitrososphaerota</taxon>
        <taxon>Nitrososphaeria</taxon>
        <taxon>Nitrosopumilales</taxon>
        <taxon>Nitrosopumilaceae</taxon>
        <taxon>Candidatus Nitrosomaritimum</taxon>
    </lineage>
</organism>
<protein>
    <submittedName>
        <fullName evidence="1">Uncharacterized protein</fullName>
    </submittedName>
</protein>
<dbReference type="EMBL" id="JACENC010000106">
    <property type="protein sequence ID" value="MBA4453812.1"/>
    <property type="molecule type" value="Genomic_DNA"/>
</dbReference>
<gene>
    <name evidence="1" type="ORF">H2B05_02555</name>
</gene>
<name>A0AC60W2G2_9ARCH</name>
<proteinExistence type="predicted"/>